<dbReference type="CDD" id="cd02440">
    <property type="entry name" value="AdoMet_MTases"/>
    <property type="match status" value="1"/>
</dbReference>
<dbReference type="InterPro" id="IPR029063">
    <property type="entry name" value="SAM-dependent_MTases_sf"/>
</dbReference>
<dbReference type="EnsemblPlants" id="PNT69742">
    <property type="protein sequence ID" value="PNT69742"/>
    <property type="gene ID" value="BRADI_3g60640v3"/>
</dbReference>
<organism evidence="3">
    <name type="scientific">Brachypodium distachyon</name>
    <name type="common">Purple false brome</name>
    <name type="synonym">Trachynia distachya</name>
    <dbReference type="NCBI Taxonomy" id="15368"/>
    <lineage>
        <taxon>Eukaryota</taxon>
        <taxon>Viridiplantae</taxon>
        <taxon>Streptophyta</taxon>
        <taxon>Embryophyta</taxon>
        <taxon>Tracheophyta</taxon>
        <taxon>Spermatophyta</taxon>
        <taxon>Magnoliopsida</taxon>
        <taxon>Liliopsida</taxon>
        <taxon>Poales</taxon>
        <taxon>Poaceae</taxon>
        <taxon>BOP clade</taxon>
        <taxon>Pooideae</taxon>
        <taxon>Stipodae</taxon>
        <taxon>Brachypodieae</taxon>
        <taxon>Brachypodium</taxon>
    </lineage>
</organism>
<dbReference type="EMBL" id="CM000882">
    <property type="protein sequence ID" value="PNT69742.1"/>
    <property type="molecule type" value="Genomic_DNA"/>
</dbReference>
<evidence type="ECO:0000256" key="1">
    <source>
        <dbReference type="PROSITE-ProRule" id="PRU00888"/>
    </source>
</evidence>
<dbReference type="PROSITE" id="PS51555">
    <property type="entry name" value="SAM_MT12"/>
    <property type="match status" value="1"/>
</dbReference>
<keyword evidence="1" id="KW-0489">Methyltransferase</keyword>
<reference evidence="3" key="2">
    <citation type="submission" date="2017-06" db="EMBL/GenBank/DDBJ databases">
        <title>WGS assembly of Brachypodium distachyon.</title>
        <authorList>
            <consortium name="The International Brachypodium Initiative"/>
            <person name="Lucas S."/>
            <person name="Harmon-Smith M."/>
            <person name="Lail K."/>
            <person name="Tice H."/>
            <person name="Grimwood J."/>
            <person name="Bruce D."/>
            <person name="Barry K."/>
            <person name="Shu S."/>
            <person name="Lindquist E."/>
            <person name="Wang M."/>
            <person name="Pitluck S."/>
            <person name="Vogel J.P."/>
            <person name="Garvin D.F."/>
            <person name="Mockler T.C."/>
            <person name="Schmutz J."/>
            <person name="Rokhsar D."/>
            <person name="Bevan M.W."/>
        </authorList>
    </citation>
    <scope>NUCLEOTIDE SEQUENCE</scope>
    <source>
        <strain evidence="3">Bd21</strain>
    </source>
</reference>
<evidence type="ECO:0000259" key="2">
    <source>
        <dbReference type="Pfam" id="PF05175"/>
    </source>
</evidence>
<comment type="similarity">
    <text evidence="1">Belongs to the class I-like SAM-binding methyltransferase superfamily.</text>
</comment>
<dbReference type="Proteomes" id="UP000008810">
    <property type="component" value="Chromosome 3"/>
</dbReference>
<comment type="catalytic activity">
    <reaction evidence="1">
        <text>L-methionine + S-adenosyl-L-methionine = S-methyl-L-methionine + S-adenosyl-L-homocysteine</text>
        <dbReference type="Rhea" id="RHEA:13761"/>
        <dbReference type="ChEBI" id="CHEBI:57844"/>
        <dbReference type="ChEBI" id="CHEBI:57856"/>
        <dbReference type="ChEBI" id="CHEBI:58252"/>
        <dbReference type="ChEBI" id="CHEBI:59789"/>
        <dbReference type="EC" id="2.1.1.12"/>
    </reaction>
</comment>
<evidence type="ECO:0000313" key="3">
    <source>
        <dbReference type="EMBL" id="PNT69742.1"/>
    </source>
</evidence>
<dbReference type="OrthoDB" id="540004at2759"/>
<dbReference type="Pfam" id="PF05175">
    <property type="entry name" value="MTS"/>
    <property type="match status" value="1"/>
</dbReference>
<dbReference type="ExpressionAtlas" id="A0A2K2D629">
    <property type="expression patterns" value="baseline and differential"/>
</dbReference>
<proteinExistence type="inferred from homology"/>
<dbReference type="EC" id="2.1.1.12" evidence="1"/>
<keyword evidence="5" id="KW-1185">Reference proteome</keyword>
<dbReference type="SUPFAM" id="SSF53335">
    <property type="entry name" value="S-adenosyl-L-methionine-dependent methyltransferases"/>
    <property type="match status" value="1"/>
</dbReference>
<sequence length="1013" mass="113389">MAAPASEDVEAFLASCAASADGAAEAVLERLDAPASRAAARRRFHPRKKLTMMEIPGILIPWSVTFYEGLSRQPDTIFRDKTVAQLGCGNGWISIALAQKWSPLKVYGLDINPRAIKIARINLYLNALDDDGLPIYDGEGKTLLDRIEFHESDLLSSCRDSKIELDCIVGCVPQVHNPNPEVVPKIIIHNSSEEFLYSMCNYCAFQGFVEDQFGLGLIARAVEEGIALIKPTGIMIFNMEGLPGQVLCERLFLRRGFRISKLWQSRTMQLHHRISFYNLVYDGIFLWHHYQLACAYMKSGGRVSHALSLYSCHPRQPDQVKKIFDFLKDGFPEVSSSLDLSFGFLKENKSSPCVPPAGCLDFRNLVTGFMKGYHHIPLNPDNVVVFPSRAAAIENALQLFSPALAIVDEHLTGHLPKQWLTSSTIEIAPKLKTLTVIEAPRKSDLLIEFIRKLRPQIVVTGMDQFDAISSAAFVNLLGVTKDVGSRLFLDISEHLELSPLPSSNSVLRYLAGNTLPSHATILCGFLKNQVPLSYSDLEVAVVISEEAAFCEALSQTIELLEGHTSVINQQYYGCLFRDLLAFRICEPHAQRERQPAVVLPQGIIGFSNSAISTRKEAEFFISDSKESCVIHMDLDRSFLPVPSAVKASIFESFVRQNIMDSETDVCSSIQRLVKDKYGYPENSCSEIAYANTSLALFNKLVHCCKQEQGTFFFLMGANGHYVSAAKFLNIDSWVLHDTLDNACENDGVIYPWVYISGPTINPSGFLYSHEEIYQLLYICARNAATVVIDTSFSGLEFQTDGWTRWDLEGCLDGAIYIHNWFPFYLLGDLSLELTMAGHNLGFLILYRRSLVEYSFPTLNQPHSTLKYTFRKLLSLKHGWDQRFINLIVEQKETVKNRANHLIFSLIPFYELRSLPNSTLESCGWDVVGCHGGILMLAKPTAYIGKLFRVNGFEGELDGCNIREAVLRSTGLCISSSTWTGIPDYCRFSFALESGEFKRAMDCITRFKELVLGG</sequence>
<reference evidence="3 4" key="1">
    <citation type="journal article" date="2010" name="Nature">
        <title>Genome sequencing and analysis of the model grass Brachypodium distachyon.</title>
        <authorList>
            <consortium name="International Brachypodium Initiative"/>
        </authorList>
    </citation>
    <scope>NUCLEOTIDE SEQUENCE [LARGE SCALE GENOMIC DNA]</scope>
    <source>
        <strain evidence="3 4">Bd21</strain>
    </source>
</reference>
<name>A0A2K2D629_BRADI</name>
<dbReference type="Gene3D" id="3.40.640.10">
    <property type="entry name" value="Type I PLP-dependent aspartate aminotransferase-like (Major domain)"/>
    <property type="match status" value="1"/>
</dbReference>
<dbReference type="InterPro" id="IPR015424">
    <property type="entry name" value="PyrdxlP-dep_Trfase"/>
</dbReference>
<protein>
    <recommendedName>
        <fullName evidence="1">methionine S-methyltransferase</fullName>
        <ecNumber evidence="1">2.1.1.12</ecNumber>
    </recommendedName>
</protein>
<dbReference type="GO" id="GO:0008757">
    <property type="term" value="F:S-adenosylmethionine-dependent methyltransferase activity"/>
    <property type="evidence" value="ECO:0000318"/>
    <property type="project" value="GO_Central"/>
</dbReference>
<keyword evidence="1" id="KW-0808">Transferase</keyword>
<gene>
    <name evidence="3" type="ORF">BRADI_3g60640v3</name>
</gene>
<accession>A0A2K2D629</accession>
<dbReference type="Gramene" id="PNT69742">
    <property type="protein sequence ID" value="PNT69742"/>
    <property type="gene ID" value="BRADI_3g60640v3"/>
</dbReference>
<dbReference type="Gene3D" id="3.40.50.150">
    <property type="entry name" value="Vaccinia Virus protein VP39"/>
    <property type="match status" value="1"/>
</dbReference>
<dbReference type="AlphaFoldDB" id="A0A2K2D629"/>
<dbReference type="PANTHER" id="PTHR47087:SF3">
    <property type="entry name" value="METHIONINE S-METHYLTRANSFERASE"/>
    <property type="match status" value="1"/>
</dbReference>
<dbReference type="InterPro" id="IPR007848">
    <property type="entry name" value="Small_mtfrase_dom"/>
</dbReference>
<reference evidence="4" key="3">
    <citation type="submission" date="2018-08" db="UniProtKB">
        <authorList>
            <consortium name="EnsemblPlants"/>
        </authorList>
    </citation>
    <scope>IDENTIFICATION</scope>
    <source>
        <strain evidence="4">cv. Bd21</strain>
    </source>
</reference>
<keyword evidence="1" id="KW-0949">S-adenosyl-L-methionine</keyword>
<dbReference type="GO" id="GO:0032259">
    <property type="term" value="P:methylation"/>
    <property type="evidence" value="ECO:0007669"/>
    <property type="project" value="UniProtKB-UniRule"/>
</dbReference>
<feature type="domain" description="Methyltransferase small" evidence="2">
    <location>
        <begin position="79"/>
        <end position="129"/>
    </location>
</feature>
<dbReference type="GO" id="GO:0030732">
    <property type="term" value="F:methionine S-methyltransferase activity"/>
    <property type="evidence" value="ECO:0007669"/>
    <property type="project" value="UniProtKB-UniRule"/>
</dbReference>
<dbReference type="STRING" id="15368.A0A2K2D629"/>
<dbReference type="InParanoid" id="A0A2K2D629"/>
<dbReference type="InterPro" id="IPR025779">
    <property type="entry name" value="Met_S-MeTrfase"/>
</dbReference>
<dbReference type="PANTHER" id="PTHR47087">
    <property type="entry name" value="METHIONINE S-METHYLTRANSFERASE"/>
    <property type="match status" value="1"/>
</dbReference>
<dbReference type="SUPFAM" id="SSF53383">
    <property type="entry name" value="PLP-dependent transferases"/>
    <property type="match status" value="1"/>
</dbReference>
<dbReference type="InterPro" id="IPR015421">
    <property type="entry name" value="PyrdxlP-dep_Trfase_major"/>
</dbReference>
<evidence type="ECO:0000313" key="5">
    <source>
        <dbReference type="Proteomes" id="UP000008810"/>
    </source>
</evidence>
<evidence type="ECO:0000313" key="4">
    <source>
        <dbReference type="EnsemblPlants" id="PNT69742"/>
    </source>
</evidence>